<evidence type="ECO:0000313" key="12">
    <source>
        <dbReference type="Proteomes" id="UP000748531"/>
    </source>
</evidence>
<comment type="caution">
    <text evidence="11">The sequence shown here is derived from an EMBL/GenBank/DDBJ whole genome shotgun (WGS) entry which is preliminary data.</text>
</comment>
<feature type="transmembrane region" description="Helical" evidence="8">
    <location>
        <begin position="116"/>
        <end position="135"/>
    </location>
</feature>
<dbReference type="GO" id="GO:0016020">
    <property type="term" value="C:membrane"/>
    <property type="evidence" value="ECO:0007669"/>
    <property type="project" value="UniProtKB-SubCell"/>
</dbReference>
<dbReference type="GO" id="GO:0010312">
    <property type="term" value="P:detoxification of zinc ion"/>
    <property type="evidence" value="ECO:0007669"/>
    <property type="project" value="TreeGrafter"/>
</dbReference>
<dbReference type="InterPro" id="IPR027469">
    <property type="entry name" value="Cation_efflux_TMD_sf"/>
</dbReference>
<dbReference type="OrthoDB" id="29444at2759"/>
<feature type="transmembrane region" description="Helical" evidence="8">
    <location>
        <begin position="41"/>
        <end position="61"/>
    </location>
</feature>
<evidence type="ECO:0000256" key="4">
    <source>
        <dbReference type="ARBA" id="ARBA00022692"/>
    </source>
</evidence>
<evidence type="ECO:0000259" key="10">
    <source>
        <dbReference type="Pfam" id="PF16916"/>
    </source>
</evidence>
<feature type="transmembrane region" description="Helical" evidence="8">
    <location>
        <begin position="82"/>
        <end position="104"/>
    </location>
</feature>
<keyword evidence="6 8" id="KW-1133">Transmembrane helix</keyword>
<accession>A0A8J4TJ68</accession>
<evidence type="ECO:0000256" key="2">
    <source>
        <dbReference type="ARBA" id="ARBA00008873"/>
    </source>
</evidence>
<reference evidence="11" key="1">
    <citation type="submission" date="2019-05" db="EMBL/GenBank/DDBJ databases">
        <title>Annotation for the trematode Paragonimus heterotremus.</title>
        <authorList>
            <person name="Choi Y.-J."/>
        </authorList>
    </citation>
    <scope>NUCLEOTIDE SEQUENCE</scope>
    <source>
        <strain evidence="11">LC</strain>
    </source>
</reference>
<gene>
    <name evidence="11" type="ORF">PHET_00435</name>
</gene>
<dbReference type="SUPFAM" id="SSF161111">
    <property type="entry name" value="Cation efflux protein transmembrane domain-like"/>
    <property type="match status" value="1"/>
</dbReference>
<evidence type="ECO:0000256" key="7">
    <source>
        <dbReference type="ARBA" id="ARBA00023136"/>
    </source>
</evidence>
<evidence type="ECO:0000256" key="8">
    <source>
        <dbReference type="SAM" id="Phobius"/>
    </source>
</evidence>
<dbReference type="Pfam" id="PF01545">
    <property type="entry name" value="Cation_efflux"/>
    <property type="match status" value="1"/>
</dbReference>
<evidence type="ECO:0000313" key="11">
    <source>
        <dbReference type="EMBL" id="KAF5405994.1"/>
    </source>
</evidence>
<evidence type="ECO:0000256" key="1">
    <source>
        <dbReference type="ARBA" id="ARBA00004141"/>
    </source>
</evidence>
<dbReference type="GO" id="GO:0005385">
    <property type="term" value="F:zinc ion transmembrane transporter activity"/>
    <property type="evidence" value="ECO:0007669"/>
    <property type="project" value="TreeGrafter"/>
</dbReference>
<feature type="transmembrane region" description="Helical" evidence="8">
    <location>
        <begin position="12"/>
        <end position="35"/>
    </location>
</feature>
<feature type="transmembrane region" description="Helical" evidence="8">
    <location>
        <begin position="275"/>
        <end position="293"/>
    </location>
</feature>
<dbReference type="Pfam" id="PF16916">
    <property type="entry name" value="ZT_dimer"/>
    <property type="match status" value="1"/>
</dbReference>
<evidence type="ECO:0000256" key="6">
    <source>
        <dbReference type="ARBA" id="ARBA00022989"/>
    </source>
</evidence>
<dbReference type="Gene3D" id="1.20.1510.10">
    <property type="entry name" value="Cation efflux protein transmembrane domain"/>
    <property type="match status" value="2"/>
</dbReference>
<dbReference type="InterPro" id="IPR036837">
    <property type="entry name" value="Cation_efflux_CTD_sf"/>
</dbReference>
<feature type="transmembrane region" description="Helical" evidence="8">
    <location>
        <begin position="234"/>
        <end position="255"/>
    </location>
</feature>
<keyword evidence="5" id="KW-0862">Zinc</keyword>
<dbReference type="Proteomes" id="UP000748531">
    <property type="component" value="Unassembled WGS sequence"/>
</dbReference>
<evidence type="ECO:0000256" key="3">
    <source>
        <dbReference type="ARBA" id="ARBA00022448"/>
    </source>
</evidence>
<dbReference type="NCBIfam" id="TIGR01297">
    <property type="entry name" value="CDF"/>
    <property type="match status" value="1"/>
</dbReference>
<keyword evidence="7 8" id="KW-0472">Membrane</keyword>
<comment type="similarity">
    <text evidence="2">Belongs to the cation diffusion facilitator (CDF) transporter (TC 2.A.4) family. SLC30A subfamily.</text>
</comment>
<feature type="domain" description="Cation efflux protein cytoplasmic" evidence="10">
    <location>
        <begin position="305"/>
        <end position="376"/>
    </location>
</feature>
<evidence type="ECO:0000256" key="5">
    <source>
        <dbReference type="ARBA" id="ARBA00022833"/>
    </source>
</evidence>
<dbReference type="PANTHER" id="PTHR45820:SF4">
    <property type="entry name" value="ZINC TRANSPORTER 63C, ISOFORM F"/>
    <property type="match status" value="1"/>
</dbReference>
<evidence type="ECO:0000259" key="9">
    <source>
        <dbReference type="Pfam" id="PF01545"/>
    </source>
</evidence>
<dbReference type="SUPFAM" id="SSF160240">
    <property type="entry name" value="Cation efflux protein cytoplasmic domain-like"/>
    <property type="match status" value="1"/>
</dbReference>
<keyword evidence="12" id="KW-1185">Reference proteome</keyword>
<sequence>MCDFCGNTSRLVCMMVLVAAYFLVELIVGYVIHSIALVADAFHMLSDFMALIIGLIAARIARWPRSSKNTFGWQRAEVMGGLINTVMLITLCGTILLQAIQRFIEPSDIKDPRLMVYVGSGGLLVNILGLIVLGVHSHDGPSEPMEVTENDVLQPATLDAPLRPESDGRFSPISRSLDRTLTLDGKVAPLYTDGKQMLTNDSTDHLNPVTTYTNLQSGKSRKAKHARSMNMRAVFLHVLADFFGSIIVVVSAVILEWAPGDKDAEGSWKLYVDPAMSVLMVLIILASAVPLMYKAALILLQSVPNEICLKNLKARLENIDGIHKIHDLHVWRLQSNCIIGTVHIRCASLPDYLIIARKVKQLFHDFDIHCTTIQPEFEEYTEEESSREVDYQACVLDCGPNKNCQSDTCCPAPLSASNSSTSGATSNCQPTVVNKLTFTNSSAAVTEFIPTSSNGPTIRPIPTSAQTENGGEVRLLMNSVTHSDDPSSTHV</sequence>
<comment type="subcellular location">
    <subcellularLocation>
        <location evidence="1">Membrane</location>
        <topology evidence="1">Multi-pass membrane protein</topology>
    </subcellularLocation>
</comment>
<dbReference type="GO" id="GO:0006882">
    <property type="term" value="P:intracellular zinc ion homeostasis"/>
    <property type="evidence" value="ECO:0007669"/>
    <property type="project" value="TreeGrafter"/>
</dbReference>
<proteinExistence type="inferred from homology"/>
<dbReference type="EMBL" id="LUCH01000136">
    <property type="protein sequence ID" value="KAF5405994.1"/>
    <property type="molecule type" value="Genomic_DNA"/>
</dbReference>
<dbReference type="PANTHER" id="PTHR45820">
    <property type="entry name" value="FI23527P1"/>
    <property type="match status" value="1"/>
</dbReference>
<name>A0A8J4TJ68_9TREM</name>
<feature type="domain" description="Cation efflux protein transmembrane" evidence="9">
    <location>
        <begin position="15"/>
        <end position="300"/>
    </location>
</feature>
<dbReference type="InterPro" id="IPR002524">
    <property type="entry name" value="Cation_efflux"/>
</dbReference>
<dbReference type="AlphaFoldDB" id="A0A8J4TJ68"/>
<dbReference type="InterPro" id="IPR058533">
    <property type="entry name" value="Cation_efflux_TM"/>
</dbReference>
<keyword evidence="3" id="KW-0813">Transport</keyword>
<keyword evidence="4 8" id="KW-0812">Transmembrane</keyword>
<dbReference type="InterPro" id="IPR027470">
    <property type="entry name" value="Cation_efflux_CTD"/>
</dbReference>
<organism evidence="11 12">
    <name type="scientific">Paragonimus heterotremus</name>
    <dbReference type="NCBI Taxonomy" id="100268"/>
    <lineage>
        <taxon>Eukaryota</taxon>
        <taxon>Metazoa</taxon>
        <taxon>Spiralia</taxon>
        <taxon>Lophotrochozoa</taxon>
        <taxon>Platyhelminthes</taxon>
        <taxon>Trematoda</taxon>
        <taxon>Digenea</taxon>
        <taxon>Plagiorchiida</taxon>
        <taxon>Troglotremata</taxon>
        <taxon>Troglotrematidae</taxon>
        <taxon>Paragonimus</taxon>
    </lineage>
</organism>
<protein>
    <submittedName>
        <fullName evidence="11">Putative cation efflux protein/ zinc transporter</fullName>
    </submittedName>
</protein>